<organism evidence="2">
    <name type="scientific">Cladocopium goreaui</name>
    <dbReference type="NCBI Taxonomy" id="2562237"/>
    <lineage>
        <taxon>Eukaryota</taxon>
        <taxon>Sar</taxon>
        <taxon>Alveolata</taxon>
        <taxon>Dinophyceae</taxon>
        <taxon>Suessiales</taxon>
        <taxon>Symbiodiniaceae</taxon>
        <taxon>Cladocopium</taxon>
    </lineage>
</organism>
<dbReference type="Pfam" id="PF13307">
    <property type="entry name" value="Helicase_C_2"/>
    <property type="match status" value="1"/>
</dbReference>
<name>A0A9P1D0R7_9DINO</name>
<dbReference type="GO" id="GO:0003676">
    <property type="term" value="F:nucleic acid binding"/>
    <property type="evidence" value="ECO:0007669"/>
    <property type="project" value="InterPro"/>
</dbReference>
<dbReference type="GO" id="GO:0003678">
    <property type="term" value="F:DNA helicase activity"/>
    <property type="evidence" value="ECO:0007669"/>
    <property type="project" value="TreeGrafter"/>
</dbReference>
<dbReference type="SMART" id="SM00491">
    <property type="entry name" value="HELICc2"/>
    <property type="match status" value="1"/>
</dbReference>
<keyword evidence="4" id="KW-1185">Reference proteome</keyword>
<dbReference type="GO" id="GO:0006289">
    <property type="term" value="P:nucleotide-excision repair"/>
    <property type="evidence" value="ECO:0007669"/>
    <property type="project" value="TreeGrafter"/>
</dbReference>
<feature type="domain" description="ATP-dependent helicase C-terminal" evidence="1">
    <location>
        <begin position="225"/>
        <end position="373"/>
    </location>
</feature>
<dbReference type="Gene3D" id="3.40.50.300">
    <property type="entry name" value="P-loop containing nucleotide triphosphate hydrolases"/>
    <property type="match status" value="1"/>
</dbReference>
<dbReference type="PANTHER" id="PTHR11472:SF47">
    <property type="entry name" value="FANCONI ANEMIA GROUP J PROTEIN"/>
    <property type="match status" value="1"/>
</dbReference>
<protein>
    <recommendedName>
        <fullName evidence="1">ATP-dependent helicase C-terminal domain-containing protein</fullName>
    </recommendedName>
</protein>
<dbReference type="InterPro" id="IPR027417">
    <property type="entry name" value="P-loop_NTPase"/>
</dbReference>
<gene>
    <name evidence="2" type="ORF">C1SCF055_LOCUS26494</name>
</gene>
<dbReference type="PANTHER" id="PTHR11472">
    <property type="entry name" value="DNA REPAIR DEAD HELICASE RAD3/XP-D SUBFAMILY MEMBER"/>
    <property type="match status" value="1"/>
</dbReference>
<evidence type="ECO:0000259" key="1">
    <source>
        <dbReference type="SMART" id="SM00491"/>
    </source>
</evidence>
<dbReference type="GO" id="GO:1990918">
    <property type="term" value="P:double-strand break repair involved in meiotic recombination"/>
    <property type="evidence" value="ECO:0007669"/>
    <property type="project" value="TreeGrafter"/>
</dbReference>
<evidence type="ECO:0000313" key="3">
    <source>
        <dbReference type="EMBL" id="CAL4787685.1"/>
    </source>
</evidence>
<dbReference type="GO" id="GO:0005634">
    <property type="term" value="C:nucleus"/>
    <property type="evidence" value="ECO:0007669"/>
    <property type="project" value="TreeGrafter"/>
</dbReference>
<dbReference type="EMBL" id="CAMXCT020002779">
    <property type="protein sequence ID" value="CAL1153748.1"/>
    <property type="molecule type" value="Genomic_DNA"/>
</dbReference>
<dbReference type="Proteomes" id="UP001152797">
    <property type="component" value="Unassembled WGS sequence"/>
</dbReference>
<reference evidence="2" key="1">
    <citation type="submission" date="2022-10" db="EMBL/GenBank/DDBJ databases">
        <authorList>
            <person name="Chen Y."/>
            <person name="Dougan E. K."/>
            <person name="Chan C."/>
            <person name="Rhodes N."/>
            <person name="Thang M."/>
        </authorList>
    </citation>
    <scope>NUCLEOTIDE SEQUENCE</scope>
</reference>
<dbReference type="EMBL" id="CAMXCT010002779">
    <property type="protein sequence ID" value="CAI4000373.1"/>
    <property type="molecule type" value="Genomic_DNA"/>
</dbReference>
<reference evidence="3 4" key="2">
    <citation type="submission" date="2024-05" db="EMBL/GenBank/DDBJ databases">
        <authorList>
            <person name="Chen Y."/>
            <person name="Shah S."/>
            <person name="Dougan E. K."/>
            <person name="Thang M."/>
            <person name="Chan C."/>
        </authorList>
    </citation>
    <scope>NUCLEOTIDE SEQUENCE [LARGE SCALE GENOMIC DNA]</scope>
</reference>
<dbReference type="EMBL" id="CAMXCT030002779">
    <property type="protein sequence ID" value="CAL4787685.1"/>
    <property type="molecule type" value="Genomic_DNA"/>
</dbReference>
<proteinExistence type="predicted"/>
<dbReference type="InterPro" id="IPR006555">
    <property type="entry name" value="ATP-dep_Helicase_C"/>
</dbReference>
<accession>A0A9P1D0R7</accession>
<evidence type="ECO:0000313" key="2">
    <source>
        <dbReference type="EMBL" id="CAI4000373.1"/>
    </source>
</evidence>
<dbReference type="OrthoDB" id="430520at2759"/>
<sequence>MLQGLRRRFIDHGLEGRTNVDEGWAVRSSVPWGETVLALFFCAPAPRACSLLCRAGVNRAVNEMAPWQMDSFLRKMSLILEEGGQGSYTLTVSKAGFGQRGRLSMVALSGAIAFQGAVARCRSVLFASGTLAPFALFKRELGLGQELEGTSLFTRPVVADEVGQCSSVTRRLKTFAFASLEGQKLSSTRSFRAQQLPQYLTAVGKVFKELLPVVPHGKLVFFPSHEQLNDAVSHWRSTGLLERHQLLGLERFCGIPVVVESSGLSSEAAASLVTHYRQLAAQPEGAVLLAVMRGRCAEGADFKDDAARAVVVVGVPFPSMDTEVKLKMEYEGHNGSAWYEAEAYRSVSQAAGRLLRHQNDYGALLLLDGRFTAQPAQLSGWLRHELRQQSCRGNLTMAILRTIAEEMTHFFLRNEAAELAVHRPKMAQQHLEIPKENPPFRMPPMARFGATAALLFIFGRVQATDATCRAEACFDDEEGKQMRLELLQRRVEMSPHPGHRSKSREEKVPAVISSMYTFGAPAVSRPAMPDLNQADHCFRGLRTYTENKLAGGGRQVDAASMFDAYAHPTISTLALDWGQDCGENGRTPSINPAPEKLRGPKEEGLPTGACTLRLTMRRAFRRPVCLSFAQLKEFSSYWSSKATLIEAVTIDGVKMATEEPFKTANEMVTLAYKSYDSVPNTIKDDYAAAWRICLWFVGFVASRTVETLSVCVAFQLQLDIAKAMEF</sequence>
<comment type="caution">
    <text evidence="2">The sequence shown here is derived from an EMBL/GenBank/DDBJ whole genome shotgun (WGS) entry which is preliminary data.</text>
</comment>
<dbReference type="InterPro" id="IPR045028">
    <property type="entry name" value="DinG/Rad3-like"/>
</dbReference>
<dbReference type="GO" id="GO:0005524">
    <property type="term" value="F:ATP binding"/>
    <property type="evidence" value="ECO:0007669"/>
    <property type="project" value="InterPro"/>
</dbReference>
<dbReference type="AlphaFoldDB" id="A0A9P1D0R7"/>
<dbReference type="GO" id="GO:0016818">
    <property type="term" value="F:hydrolase activity, acting on acid anhydrides, in phosphorus-containing anhydrides"/>
    <property type="evidence" value="ECO:0007669"/>
    <property type="project" value="InterPro"/>
</dbReference>
<evidence type="ECO:0000313" key="4">
    <source>
        <dbReference type="Proteomes" id="UP001152797"/>
    </source>
</evidence>